<feature type="compositionally biased region" description="Basic and acidic residues" evidence="5">
    <location>
        <begin position="139"/>
        <end position="152"/>
    </location>
</feature>
<dbReference type="GO" id="GO:0007034">
    <property type="term" value="P:vacuolar transport"/>
    <property type="evidence" value="ECO:0007669"/>
    <property type="project" value="InterPro"/>
</dbReference>
<protein>
    <recommendedName>
        <fullName evidence="9">Metal homeostatis protein bsd2</fullName>
    </recommendedName>
</protein>
<dbReference type="STRING" id="113226.A0A139IN73"/>
<feature type="transmembrane region" description="Helical" evidence="6">
    <location>
        <begin position="289"/>
        <end position="310"/>
    </location>
</feature>
<feature type="transmembrane region" description="Helical" evidence="6">
    <location>
        <begin position="322"/>
        <end position="339"/>
    </location>
</feature>
<dbReference type="AlphaFoldDB" id="A0A139IN73"/>
<dbReference type="CDD" id="cd22212">
    <property type="entry name" value="NDFIP-like"/>
    <property type="match status" value="1"/>
</dbReference>
<dbReference type="GO" id="GO:0031398">
    <property type="term" value="P:positive regulation of protein ubiquitination"/>
    <property type="evidence" value="ECO:0007669"/>
    <property type="project" value="TreeGrafter"/>
</dbReference>
<feature type="region of interest" description="Disordered" evidence="5">
    <location>
        <begin position="113"/>
        <end position="244"/>
    </location>
</feature>
<dbReference type="GO" id="GO:0016020">
    <property type="term" value="C:membrane"/>
    <property type="evidence" value="ECO:0007669"/>
    <property type="project" value="UniProtKB-SubCell"/>
</dbReference>
<dbReference type="GO" id="GO:0006511">
    <property type="term" value="P:ubiquitin-dependent protein catabolic process"/>
    <property type="evidence" value="ECO:0007669"/>
    <property type="project" value="TreeGrafter"/>
</dbReference>
<dbReference type="PANTHER" id="PTHR13396:SF5">
    <property type="entry name" value="NEDD4 FAMILY INTERACTING PROTEIN"/>
    <property type="match status" value="1"/>
</dbReference>
<comment type="caution">
    <text evidence="7">The sequence shown here is derived from an EMBL/GenBank/DDBJ whole genome shotgun (WGS) entry which is preliminary data.</text>
</comment>
<dbReference type="EMBL" id="LFZO01000045">
    <property type="protein sequence ID" value="KXT16032.1"/>
    <property type="molecule type" value="Genomic_DNA"/>
</dbReference>
<keyword evidence="2 6" id="KW-0812">Transmembrane</keyword>
<dbReference type="GO" id="GO:0005783">
    <property type="term" value="C:endoplasmic reticulum"/>
    <property type="evidence" value="ECO:0007669"/>
    <property type="project" value="TreeGrafter"/>
</dbReference>
<proteinExistence type="predicted"/>
<dbReference type="OrthoDB" id="10003116at2759"/>
<organism evidence="7 8">
    <name type="scientific">Pseudocercospora musae</name>
    <dbReference type="NCBI Taxonomy" id="113226"/>
    <lineage>
        <taxon>Eukaryota</taxon>
        <taxon>Fungi</taxon>
        <taxon>Dikarya</taxon>
        <taxon>Ascomycota</taxon>
        <taxon>Pezizomycotina</taxon>
        <taxon>Dothideomycetes</taxon>
        <taxon>Dothideomycetidae</taxon>
        <taxon>Mycosphaerellales</taxon>
        <taxon>Mycosphaerellaceae</taxon>
        <taxon>Pseudocercospora</taxon>
    </lineage>
</organism>
<accession>A0A139IN73</accession>
<feature type="transmembrane region" description="Helical" evidence="6">
    <location>
        <begin position="392"/>
        <end position="409"/>
    </location>
</feature>
<feature type="compositionally biased region" description="Polar residues" evidence="5">
    <location>
        <begin position="181"/>
        <end position="192"/>
    </location>
</feature>
<evidence type="ECO:0000313" key="7">
    <source>
        <dbReference type="EMBL" id="KXT16032.1"/>
    </source>
</evidence>
<evidence type="ECO:0000256" key="1">
    <source>
        <dbReference type="ARBA" id="ARBA00004141"/>
    </source>
</evidence>
<evidence type="ECO:0000313" key="8">
    <source>
        <dbReference type="Proteomes" id="UP000073492"/>
    </source>
</evidence>
<comment type="subcellular location">
    <subcellularLocation>
        <location evidence="1">Membrane</location>
        <topology evidence="1">Multi-pass membrane protein</topology>
    </subcellularLocation>
</comment>
<feature type="compositionally biased region" description="Polar residues" evidence="5">
    <location>
        <begin position="201"/>
        <end position="215"/>
    </location>
</feature>
<keyword evidence="3 6" id="KW-1133">Transmembrane helix</keyword>
<gene>
    <name evidence="7" type="ORF">AC579_7131</name>
</gene>
<dbReference type="InterPro" id="IPR019325">
    <property type="entry name" value="NEDD4/Bsd2"/>
</dbReference>
<keyword evidence="4 6" id="KW-0472">Membrane</keyword>
<evidence type="ECO:0000256" key="5">
    <source>
        <dbReference type="SAM" id="MobiDB-lite"/>
    </source>
</evidence>
<sequence>MSTMPKAHIERKWLEARPAGAELTKCQIKVHHASTCSSDFQRRSRRLVLSPQPRPPTYNIYHAHYPTSSRRHIPETELLSHLPLDFSTLVSNSTVLATAMSGYQRVAAIDDDDHVEHSPPAVPNSPPPSFRSRASSRRPSRDDPPQRAQADHDLDDAFAAPSDDDSDDEDARHRRRLIHNTEANSAVESSSLPRPGGPARQVTQFPTAAPGSSSGRVIGAGQTDGVFSNISAKPRPGDDVEEKPPTYEQAAADATPPYWETTVLSPYHITGNPDDVFVDGLLVGSFFSFVWNALISLSFQLIGFLLTYLLHTTHAAKHGSRFGLGITLVQYGFQMRYAATIDHSGPSEPGMPNGGVDGTPDNPNAHDFDPNAVTGGDPTGGAVSGGLTTSDWLSYILMIVGWFILIRAASDFMKARRQEALVRSSPDRGLGTAVVAEGERPEASV</sequence>
<dbReference type="PANTHER" id="PTHR13396">
    <property type="entry name" value="NEDD4 FAMILY INTERACTING PROTEIN 1/2"/>
    <property type="match status" value="1"/>
</dbReference>
<evidence type="ECO:0000256" key="2">
    <source>
        <dbReference type="ARBA" id="ARBA00022692"/>
    </source>
</evidence>
<dbReference type="GO" id="GO:0005794">
    <property type="term" value="C:Golgi apparatus"/>
    <property type="evidence" value="ECO:0007669"/>
    <property type="project" value="TreeGrafter"/>
</dbReference>
<evidence type="ECO:0000256" key="6">
    <source>
        <dbReference type="SAM" id="Phobius"/>
    </source>
</evidence>
<dbReference type="GO" id="GO:0030001">
    <property type="term" value="P:metal ion transport"/>
    <property type="evidence" value="ECO:0007669"/>
    <property type="project" value="InterPro"/>
</dbReference>
<feature type="compositionally biased region" description="Basic and acidic residues" evidence="5">
    <location>
        <begin position="235"/>
        <end position="244"/>
    </location>
</feature>
<feature type="region of interest" description="Disordered" evidence="5">
    <location>
        <begin position="344"/>
        <end position="367"/>
    </location>
</feature>
<name>A0A139IN73_9PEZI</name>
<reference evidence="7 8" key="1">
    <citation type="submission" date="2015-07" db="EMBL/GenBank/DDBJ databases">
        <title>Comparative genomics of the Sigatoka disease complex on banana suggests a link between parallel evolutionary changes in Pseudocercospora fijiensis and Pseudocercospora eumusae and increased virulence on the banana host.</title>
        <authorList>
            <person name="Chang T.-C."/>
            <person name="Salvucci A."/>
            <person name="Crous P.W."/>
            <person name="Stergiopoulos I."/>
        </authorList>
    </citation>
    <scope>NUCLEOTIDE SEQUENCE [LARGE SCALE GENOMIC DNA]</scope>
    <source>
        <strain evidence="7 8">CBS 116634</strain>
    </source>
</reference>
<dbReference type="Pfam" id="PF10176">
    <property type="entry name" value="NEDD4_Bsd2"/>
    <property type="match status" value="1"/>
</dbReference>
<feature type="compositionally biased region" description="Pro residues" evidence="5">
    <location>
        <begin position="120"/>
        <end position="129"/>
    </location>
</feature>
<evidence type="ECO:0000256" key="4">
    <source>
        <dbReference type="ARBA" id="ARBA00023136"/>
    </source>
</evidence>
<dbReference type="Proteomes" id="UP000073492">
    <property type="component" value="Unassembled WGS sequence"/>
</dbReference>
<dbReference type="GO" id="GO:0048471">
    <property type="term" value="C:perinuclear region of cytoplasm"/>
    <property type="evidence" value="ECO:0007669"/>
    <property type="project" value="TreeGrafter"/>
</dbReference>
<evidence type="ECO:0000256" key="3">
    <source>
        <dbReference type="ARBA" id="ARBA00022989"/>
    </source>
</evidence>
<keyword evidence="8" id="KW-1185">Reference proteome</keyword>
<evidence type="ECO:0008006" key="9">
    <source>
        <dbReference type="Google" id="ProtNLM"/>
    </source>
</evidence>